<evidence type="ECO:0000313" key="13">
    <source>
        <dbReference type="EMBL" id="CAA9240058.1"/>
    </source>
</evidence>
<comment type="PTM">
    <text evidence="11">Upon Fe-S cluster removal intramolecular disulfide bonds are formed.</text>
</comment>
<dbReference type="PANTHER" id="PTHR38839:SF6">
    <property type="entry name" value="TRANSCRIPTIONAL REGULATOR WHIB1"/>
    <property type="match status" value="1"/>
</dbReference>
<dbReference type="GO" id="GO:0005737">
    <property type="term" value="C:cytoplasm"/>
    <property type="evidence" value="ECO:0007669"/>
    <property type="project" value="UniProtKB-SubCell"/>
</dbReference>
<keyword evidence="7 11" id="KW-0805">Transcription regulation</keyword>
<keyword evidence="6 11" id="KW-0411">Iron-sulfur</keyword>
<name>A0A6J4I3I7_9ACTN</name>
<dbReference type="InterPro" id="IPR003482">
    <property type="entry name" value="Whib"/>
</dbReference>
<dbReference type="PANTHER" id="PTHR38839">
    <property type="entry name" value="TRANSCRIPTIONAL REGULATOR WHID-RELATED"/>
    <property type="match status" value="1"/>
</dbReference>
<evidence type="ECO:0000256" key="9">
    <source>
        <dbReference type="ARBA" id="ARBA00023157"/>
    </source>
</evidence>
<reference evidence="13" key="1">
    <citation type="submission" date="2020-02" db="EMBL/GenBank/DDBJ databases">
        <authorList>
            <person name="Meier V. D."/>
        </authorList>
    </citation>
    <scope>NUCLEOTIDE SEQUENCE</scope>
    <source>
        <strain evidence="13">AVDCRST_MAG10</strain>
    </source>
</reference>
<keyword evidence="5 11" id="KW-0408">Iron</keyword>
<sequence>MRQPPLAGNNKSWRAEARCLGSDPDLFFPLGGTGEPLAQAEAAKRICHQCEVRDVCLQFALETNQVTGVWGGTTEDERKSVRRNWLRAGRPALVP</sequence>
<evidence type="ECO:0000256" key="10">
    <source>
        <dbReference type="ARBA" id="ARBA00023163"/>
    </source>
</evidence>
<keyword evidence="8 11" id="KW-0238">DNA-binding</keyword>
<dbReference type="GO" id="GO:0045454">
    <property type="term" value="P:cell redox homeostasis"/>
    <property type="evidence" value="ECO:0007669"/>
    <property type="project" value="TreeGrafter"/>
</dbReference>
<keyword evidence="11" id="KW-0963">Cytoplasm</keyword>
<keyword evidence="3 11" id="KW-0004">4Fe-4S</keyword>
<comment type="similarity">
    <text evidence="2 11">Belongs to the WhiB family.</text>
</comment>
<keyword evidence="4 11" id="KW-0479">Metal-binding</keyword>
<dbReference type="GO" id="GO:0047134">
    <property type="term" value="F:protein-disulfide reductase [NAD(P)H] activity"/>
    <property type="evidence" value="ECO:0007669"/>
    <property type="project" value="TreeGrafter"/>
</dbReference>
<dbReference type="GO" id="GO:0045892">
    <property type="term" value="P:negative regulation of DNA-templated transcription"/>
    <property type="evidence" value="ECO:0007669"/>
    <property type="project" value="TreeGrafter"/>
</dbReference>
<evidence type="ECO:0000256" key="2">
    <source>
        <dbReference type="ARBA" id="ARBA00006597"/>
    </source>
</evidence>
<dbReference type="HAMAP" id="MF_01479">
    <property type="entry name" value="WhiB"/>
    <property type="match status" value="1"/>
</dbReference>
<dbReference type="GO" id="GO:0035731">
    <property type="term" value="F:dinitrosyl-iron complex binding"/>
    <property type="evidence" value="ECO:0007669"/>
    <property type="project" value="UniProtKB-UniRule"/>
</dbReference>
<evidence type="ECO:0000256" key="5">
    <source>
        <dbReference type="ARBA" id="ARBA00023004"/>
    </source>
</evidence>
<evidence type="ECO:0000256" key="3">
    <source>
        <dbReference type="ARBA" id="ARBA00022485"/>
    </source>
</evidence>
<organism evidence="13">
    <name type="scientific">uncultured Acidimicrobiales bacterium</name>
    <dbReference type="NCBI Taxonomy" id="310071"/>
    <lineage>
        <taxon>Bacteria</taxon>
        <taxon>Bacillati</taxon>
        <taxon>Actinomycetota</taxon>
        <taxon>Acidimicrobiia</taxon>
        <taxon>Acidimicrobiales</taxon>
        <taxon>environmental samples</taxon>
    </lineage>
</organism>
<dbReference type="GO" id="GO:0051539">
    <property type="term" value="F:4 iron, 4 sulfur cluster binding"/>
    <property type="evidence" value="ECO:0007669"/>
    <property type="project" value="UniProtKB-UniRule"/>
</dbReference>
<feature type="binding site" evidence="11">
    <location>
        <position position="50"/>
    </location>
    <ligand>
        <name>[4Fe-4S] cluster</name>
        <dbReference type="ChEBI" id="CHEBI:49883"/>
    </ligand>
</feature>
<dbReference type="Pfam" id="PF02467">
    <property type="entry name" value="Whib"/>
    <property type="match status" value="1"/>
</dbReference>
<proteinExistence type="inferred from homology"/>
<dbReference type="GO" id="GO:0003677">
    <property type="term" value="F:DNA binding"/>
    <property type="evidence" value="ECO:0007669"/>
    <property type="project" value="UniProtKB-UniRule"/>
</dbReference>
<evidence type="ECO:0000256" key="8">
    <source>
        <dbReference type="ARBA" id="ARBA00023125"/>
    </source>
</evidence>
<keyword evidence="10 11" id="KW-0804">Transcription</keyword>
<evidence type="ECO:0000259" key="12">
    <source>
        <dbReference type="PROSITE" id="PS51674"/>
    </source>
</evidence>
<feature type="binding site" evidence="11">
    <location>
        <position position="47"/>
    </location>
    <ligand>
        <name>[4Fe-4S] cluster</name>
        <dbReference type="ChEBI" id="CHEBI:49883"/>
    </ligand>
</feature>
<comment type="function">
    <text evidence="11">Acts as a transcriptional regulator. Probably redox-responsive. The apo- but not holo-form probably binds DNA.</text>
</comment>
<dbReference type="EMBL" id="CADCTB010000106">
    <property type="protein sequence ID" value="CAA9240058.1"/>
    <property type="molecule type" value="Genomic_DNA"/>
</dbReference>
<dbReference type="AlphaFoldDB" id="A0A6J4I3I7"/>
<evidence type="ECO:0000256" key="1">
    <source>
        <dbReference type="ARBA" id="ARBA00004496"/>
    </source>
</evidence>
<comment type="cofactor">
    <cofactor evidence="11">
        <name>[4Fe-4S] cluster</name>
        <dbReference type="ChEBI" id="CHEBI:49883"/>
    </cofactor>
    <text evidence="11">Binds 1 [4Fe-4S] cluster per subunit. Following nitrosylation of the [4Fe-4S] cluster binds 1 [4Fe-8(NO)] cluster per subunit.</text>
</comment>
<dbReference type="InterPro" id="IPR034768">
    <property type="entry name" value="4FE4S_WBL"/>
</dbReference>
<accession>A0A6J4I3I7</accession>
<dbReference type="PROSITE" id="PS51674">
    <property type="entry name" value="4FE4S_WBL"/>
    <property type="match status" value="1"/>
</dbReference>
<dbReference type="GO" id="GO:0046872">
    <property type="term" value="F:metal ion binding"/>
    <property type="evidence" value="ECO:0007669"/>
    <property type="project" value="UniProtKB-KW"/>
</dbReference>
<comment type="PTM">
    <text evidence="11">The Fe-S cluster can be nitrosylated by nitric oxide (NO).</text>
</comment>
<feature type="domain" description="4Fe-4S Wbl-type" evidence="12">
    <location>
        <begin position="18"/>
        <end position="80"/>
    </location>
</feature>
<evidence type="ECO:0000256" key="11">
    <source>
        <dbReference type="HAMAP-Rule" id="MF_01479"/>
    </source>
</evidence>
<comment type="subcellular location">
    <subcellularLocation>
        <location evidence="1 11">Cytoplasm</location>
    </subcellularLocation>
</comment>
<evidence type="ECO:0000256" key="4">
    <source>
        <dbReference type="ARBA" id="ARBA00022723"/>
    </source>
</evidence>
<evidence type="ECO:0000256" key="7">
    <source>
        <dbReference type="ARBA" id="ARBA00023015"/>
    </source>
</evidence>
<feature type="binding site" evidence="11">
    <location>
        <position position="19"/>
    </location>
    <ligand>
        <name>[4Fe-4S] cluster</name>
        <dbReference type="ChEBI" id="CHEBI:49883"/>
    </ligand>
</feature>
<protein>
    <recommendedName>
        <fullName evidence="11">Transcriptional regulator WhiB</fullName>
    </recommendedName>
</protein>
<gene>
    <name evidence="11" type="primary">whiB</name>
    <name evidence="13" type="ORF">AVDCRST_MAG10-1725</name>
</gene>
<keyword evidence="9 11" id="KW-1015">Disulfide bond</keyword>
<evidence type="ECO:0000256" key="6">
    <source>
        <dbReference type="ARBA" id="ARBA00023014"/>
    </source>
</evidence>
<feature type="binding site" evidence="11">
    <location>
        <position position="56"/>
    </location>
    <ligand>
        <name>[4Fe-4S] cluster</name>
        <dbReference type="ChEBI" id="CHEBI:49883"/>
    </ligand>
</feature>